<proteinExistence type="predicted"/>
<dbReference type="InterPro" id="IPR052224">
    <property type="entry name" value="THAP_domain_protein"/>
</dbReference>
<keyword evidence="8" id="KW-1185">Reference proteome</keyword>
<reference evidence="7 8" key="1">
    <citation type="journal article" date="2013" name="Nature">
        <title>Insights into bilaterian evolution from three spiralian genomes.</title>
        <authorList>
            <person name="Simakov O."/>
            <person name="Marletaz F."/>
            <person name="Cho S.J."/>
            <person name="Edsinger-Gonzales E."/>
            <person name="Havlak P."/>
            <person name="Hellsten U."/>
            <person name="Kuo D.H."/>
            <person name="Larsson T."/>
            <person name="Lv J."/>
            <person name="Arendt D."/>
            <person name="Savage R."/>
            <person name="Osoegawa K."/>
            <person name="de Jong P."/>
            <person name="Grimwood J."/>
            <person name="Chapman J.A."/>
            <person name="Shapiro H."/>
            <person name="Aerts A."/>
            <person name="Otillar R.P."/>
            <person name="Terry A.Y."/>
            <person name="Boore J.L."/>
            <person name="Grigoriev I.V."/>
            <person name="Lindberg D.R."/>
            <person name="Seaver E.C."/>
            <person name="Weisblat D.A."/>
            <person name="Putnam N.H."/>
            <person name="Rokhsar D.S."/>
        </authorList>
    </citation>
    <scope>NUCLEOTIDE SEQUENCE [LARGE SCALE GENOMIC DNA]</scope>
</reference>
<dbReference type="KEGG" id="lgi:LOTGIDRAFT_239733"/>
<dbReference type="OrthoDB" id="6144846at2759"/>
<dbReference type="PROSITE" id="PS50950">
    <property type="entry name" value="ZF_THAP"/>
    <property type="match status" value="1"/>
</dbReference>
<dbReference type="Gene3D" id="6.20.210.20">
    <property type="entry name" value="THAP domain"/>
    <property type="match status" value="1"/>
</dbReference>
<dbReference type="GeneID" id="20251149"/>
<dbReference type="SMART" id="SM00980">
    <property type="entry name" value="THAP"/>
    <property type="match status" value="1"/>
</dbReference>
<dbReference type="InterPro" id="IPR006612">
    <property type="entry name" value="THAP_Znf"/>
</dbReference>
<dbReference type="PANTHER" id="PTHR46927">
    <property type="entry name" value="AGAP005574-PA"/>
    <property type="match status" value="1"/>
</dbReference>
<keyword evidence="2 5" id="KW-0863">Zinc-finger</keyword>
<name>V4B3C9_LOTGI</name>
<keyword evidence="4 5" id="KW-0238">DNA-binding</keyword>
<dbReference type="RefSeq" id="XP_009048486.1">
    <property type="nucleotide sequence ID" value="XM_009050238.1"/>
</dbReference>
<keyword evidence="3" id="KW-0862">Zinc</keyword>
<evidence type="ECO:0000256" key="4">
    <source>
        <dbReference type="ARBA" id="ARBA00023125"/>
    </source>
</evidence>
<keyword evidence="1" id="KW-0479">Metal-binding</keyword>
<dbReference type="Pfam" id="PF05485">
    <property type="entry name" value="THAP"/>
    <property type="match status" value="1"/>
</dbReference>
<dbReference type="AlphaFoldDB" id="V4B3C9"/>
<dbReference type="SUPFAM" id="SSF57716">
    <property type="entry name" value="Glucocorticoid receptor-like (DNA-binding domain)"/>
    <property type="match status" value="1"/>
</dbReference>
<dbReference type="PANTHER" id="PTHR46927:SF3">
    <property type="entry name" value="THAP-TYPE DOMAIN-CONTAINING PROTEIN"/>
    <property type="match status" value="1"/>
</dbReference>
<accession>V4B3C9</accession>
<evidence type="ECO:0000313" key="8">
    <source>
        <dbReference type="Proteomes" id="UP000030746"/>
    </source>
</evidence>
<sequence>MPVRNAVAGCSNTNKDGVPVNKFPKENMLRAHWTRFVNLSRADFTQSTRHQTICEDHFASECYDQKYKIKQALGFTEKCKKLLPGSVPSIYPKIVSMMRDEEDQSNSNVSDFENSSLGDHATTSFQDISENKVSTTAGFVKNKNRRECATTIMFYLFPSTKRGSCEDENFTIY</sequence>
<evidence type="ECO:0000313" key="7">
    <source>
        <dbReference type="EMBL" id="ESP00827.1"/>
    </source>
</evidence>
<evidence type="ECO:0000256" key="5">
    <source>
        <dbReference type="PROSITE-ProRule" id="PRU00309"/>
    </source>
</evidence>
<dbReference type="InterPro" id="IPR038441">
    <property type="entry name" value="THAP_Znf_sf"/>
</dbReference>
<evidence type="ECO:0000256" key="1">
    <source>
        <dbReference type="ARBA" id="ARBA00022723"/>
    </source>
</evidence>
<dbReference type="GO" id="GO:0008270">
    <property type="term" value="F:zinc ion binding"/>
    <property type="evidence" value="ECO:0007669"/>
    <property type="project" value="UniProtKB-KW"/>
</dbReference>
<dbReference type="HOGENOM" id="CLU_1549374_0_0_1"/>
<evidence type="ECO:0000259" key="6">
    <source>
        <dbReference type="PROSITE" id="PS50950"/>
    </source>
</evidence>
<evidence type="ECO:0000256" key="2">
    <source>
        <dbReference type="ARBA" id="ARBA00022771"/>
    </source>
</evidence>
<dbReference type="EMBL" id="KB200652">
    <property type="protein sequence ID" value="ESP00827.1"/>
    <property type="molecule type" value="Genomic_DNA"/>
</dbReference>
<dbReference type="GO" id="GO:0003677">
    <property type="term" value="F:DNA binding"/>
    <property type="evidence" value="ECO:0007669"/>
    <property type="project" value="UniProtKB-UniRule"/>
</dbReference>
<gene>
    <name evidence="7" type="ORF">LOTGIDRAFT_239733</name>
</gene>
<protein>
    <recommendedName>
        <fullName evidence="6">THAP-type domain-containing protein</fullName>
    </recommendedName>
</protein>
<evidence type="ECO:0000256" key="3">
    <source>
        <dbReference type="ARBA" id="ARBA00022833"/>
    </source>
</evidence>
<dbReference type="Proteomes" id="UP000030746">
    <property type="component" value="Unassembled WGS sequence"/>
</dbReference>
<organism evidence="7 8">
    <name type="scientific">Lottia gigantea</name>
    <name type="common">Giant owl limpet</name>
    <dbReference type="NCBI Taxonomy" id="225164"/>
    <lineage>
        <taxon>Eukaryota</taxon>
        <taxon>Metazoa</taxon>
        <taxon>Spiralia</taxon>
        <taxon>Lophotrochozoa</taxon>
        <taxon>Mollusca</taxon>
        <taxon>Gastropoda</taxon>
        <taxon>Patellogastropoda</taxon>
        <taxon>Lottioidea</taxon>
        <taxon>Lottiidae</taxon>
        <taxon>Lottia</taxon>
    </lineage>
</organism>
<feature type="domain" description="THAP-type" evidence="6">
    <location>
        <begin position="1"/>
        <end position="91"/>
    </location>
</feature>
<dbReference type="CTD" id="20251149"/>